<dbReference type="SUPFAM" id="SSF53187">
    <property type="entry name" value="Zn-dependent exopeptidases"/>
    <property type="match status" value="1"/>
</dbReference>
<accession>A0A256JJB2</accession>
<name>A0A256JJB2_HALEZ</name>
<dbReference type="InterPro" id="IPR046450">
    <property type="entry name" value="PA_dom_sf"/>
</dbReference>
<evidence type="ECO:0000313" key="2">
    <source>
        <dbReference type="EMBL" id="OYR68954.1"/>
    </source>
</evidence>
<dbReference type="SUPFAM" id="SSF52025">
    <property type="entry name" value="PA domain"/>
    <property type="match status" value="1"/>
</dbReference>
<dbReference type="Gene3D" id="3.50.30.30">
    <property type="match status" value="1"/>
</dbReference>
<gene>
    <name evidence="2" type="ORF">DJ78_12310</name>
</gene>
<dbReference type="InterPro" id="IPR039373">
    <property type="entry name" value="Peptidase_M28B"/>
</dbReference>
<dbReference type="Pfam" id="PF04389">
    <property type="entry name" value="Peptidase_M28"/>
    <property type="match status" value="1"/>
</dbReference>
<dbReference type="EMBL" id="NHPB01000084">
    <property type="protein sequence ID" value="OYR68954.1"/>
    <property type="molecule type" value="Genomic_DNA"/>
</dbReference>
<dbReference type="Proteomes" id="UP000216758">
    <property type="component" value="Unassembled WGS sequence"/>
</dbReference>
<evidence type="ECO:0000313" key="3">
    <source>
        <dbReference type="Proteomes" id="UP000216758"/>
    </source>
</evidence>
<protein>
    <recommendedName>
        <fullName evidence="1">Peptidase M28 domain-containing protein</fullName>
    </recommendedName>
</protein>
<dbReference type="InterPro" id="IPR007484">
    <property type="entry name" value="Peptidase_M28"/>
</dbReference>
<organism evidence="2 3">
    <name type="scientific">Halorubrum ezzemoulense</name>
    <name type="common">Halorubrum chaoviator</name>
    <dbReference type="NCBI Taxonomy" id="337243"/>
    <lineage>
        <taxon>Archaea</taxon>
        <taxon>Methanobacteriati</taxon>
        <taxon>Methanobacteriota</taxon>
        <taxon>Stenosarchaea group</taxon>
        <taxon>Halobacteria</taxon>
        <taxon>Halobacteriales</taxon>
        <taxon>Haloferacaceae</taxon>
        <taxon>Halorubrum</taxon>
    </lineage>
</organism>
<reference evidence="2 3" key="1">
    <citation type="journal article" date="2014" name="Front. Microbiol.">
        <title>Population and genomic analysis of the genus Halorubrum.</title>
        <authorList>
            <person name="Fullmer M.S."/>
            <person name="Soucy S.M."/>
            <person name="Swithers K.S."/>
            <person name="Makkay A.M."/>
            <person name="Wheeler R."/>
            <person name="Ventosa A."/>
            <person name="Gogarten J.P."/>
            <person name="Papke R.T."/>
        </authorList>
    </citation>
    <scope>NUCLEOTIDE SEQUENCE [LARGE SCALE GENOMIC DNA]</scope>
    <source>
        <strain evidence="2 3">G37</strain>
    </source>
</reference>
<comment type="caution">
    <text evidence="2">The sequence shown here is derived from an EMBL/GenBank/DDBJ whole genome shotgun (WGS) entry which is preliminary data.</text>
</comment>
<feature type="domain" description="Peptidase M28" evidence="1">
    <location>
        <begin position="226"/>
        <end position="425"/>
    </location>
</feature>
<dbReference type="PANTHER" id="PTHR10404">
    <property type="entry name" value="N-ACETYLATED-ALPHA-LINKED ACIDIC DIPEPTIDASE"/>
    <property type="match status" value="1"/>
</dbReference>
<dbReference type="PANTHER" id="PTHR10404:SF46">
    <property type="entry name" value="VACUOLAR PROTEIN SORTING-ASSOCIATED PROTEIN 70"/>
    <property type="match status" value="1"/>
</dbReference>
<sequence length="583" mass="63091">MRVIDTVDRTTEDGLVDEIDRGALEAHIDALADLRRYPGTDDQWEAAEYIVDELAADGVDAELQTVEAYTSVPVSATVTVTTPVRKRIDDSITTAFSANTPPGGVSGELVAVDSVGHSTTDLPDVAGKIVFTQGLPTPGAVRAIDQAGARAAVFQSPTAGQLHEMIVSPIWGSPSVDDVNELPDLPVAEIRQVDGEWLAARLAGDDVVITVETEARTEQRELPCPVARIEGTESDRYTVIGNHIDSWHEGVTDNATGGAALLELARVLHDHREELRRDVWVAFWPGHSMGRYAGSARYADQNWLDLRENGIAYIHLDLNGLNGADHLWAQHMAEVGDEHLDVLEDGPLPLDVAGDDGGLLGDGSRPGRNSDQSFWGAGLASLLSGARFSGDHDDGGPVGGGWWWHTPEDTRDKVDFDLMAEEARLYTAIVSRLSNSPVLPHDYRETATEIRTLTEQIDAEAEGEIDFEPVYDRLDRLDAALEELVAVANDVDADGVATAVEDVQVRLGNLLIPALYMEAPAHEHDPALPHELLPYLRVAESLPDRAGPREGFARTKAVRGVSKLAQRVGKAADAVESFLDDRV</sequence>
<proteinExistence type="predicted"/>
<dbReference type="Gene3D" id="3.40.630.10">
    <property type="entry name" value="Zn peptidases"/>
    <property type="match status" value="1"/>
</dbReference>
<dbReference type="AlphaFoldDB" id="A0A256JJB2"/>
<evidence type="ECO:0000259" key="1">
    <source>
        <dbReference type="Pfam" id="PF04389"/>
    </source>
</evidence>